<dbReference type="InterPro" id="IPR024260">
    <property type="entry name" value="Vac7"/>
</dbReference>
<dbReference type="GO" id="GO:1903778">
    <property type="term" value="P:protein localization to vacuolar membrane"/>
    <property type="evidence" value="ECO:0007669"/>
    <property type="project" value="TreeGrafter"/>
</dbReference>
<dbReference type="PANTHER" id="PTHR28258:SF1">
    <property type="entry name" value="VACUOLAR SEGREGATION PROTEIN 7"/>
    <property type="match status" value="1"/>
</dbReference>
<keyword evidence="4" id="KW-1185">Reference proteome</keyword>
<dbReference type="GO" id="GO:0010513">
    <property type="term" value="P:positive regulation of phosphatidylinositol biosynthetic process"/>
    <property type="evidence" value="ECO:0007669"/>
    <property type="project" value="TreeGrafter"/>
</dbReference>
<dbReference type="Proteomes" id="UP000650833">
    <property type="component" value="Unassembled WGS sequence"/>
</dbReference>
<dbReference type="OrthoDB" id="1204at2759"/>
<feature type="compositionally biased region" description="Polar residues" evidence="1">
    <location>
        <begin position="124"/>
        <end position="135"/>
    </location>
</feature>
<feature type="compositionally biased region" description="Low complexity" evidence="1">
    <location>
        <begin position="105"/>
        <end position="123"/>
    </location>
</feature>
<sequence>QQKRVNNGIYHTNNVSTTDFNKNLTIEKARFDPTCSANIPHPPSASNSTSISPSLVTTSPPIEDQNDFSNHDNDKNNNINVNNYNTTILPLTTSVTLPTVATIQSMSGPSTPTTASTVNTTPSQSTPLMNKSIKPTKTEDRRSTIKRKKLPPMSGTATPSEVFHRNLVDAVSNVEDSDENEQYVYPYSGNNTETTTTYHMSSTDTIHRITPSSLYRPQSTRSFINNSSQQDLIPTKSSSGFLGDLLRPILFKSKSDSKAIYKQQEREENFTRPKLRSYVMDHPYNQTKDWIDGKNSPSLYQSGAGSRRKLYTNYGISGDGGYTTDDEEAQHLLATQPLPTRRSQQQQQQQTYQSRHRKQTNACSRLLRNTLIFLISLMVVLFLCITYLAKPLEGLNVGISRVLSSDKELIFDLHINAINSNVWTVHVAEADISVFAFSQVVPMNSLPPIARGVDPAEYLGSFYHFDEPLSFPSSLISKNPETAISQIRIKSPGADKSGNERWSRIIRYPYGLVVRGVLKYRPLEFLSPYPQSVAICNVVRVNPTTDKVSEDPDQGFCLSYGNNHTVDTTAADYYINNQTMNNT</sequence>
<protein>
    <submittedName>
        <fullName evidence="3">Uncharacterized protein</fullName>
    </submittedName>
</protein>
<keyword evidence="2" id="KW-1133">Transmembrane helix</keyword>
<dbReference type="AlphaFoldDB" id="A0A8H7QEV8"/>
<feature type="region of interest" description="Disordered" evidence="1">
    <location>
        <begin position="35"/>
        <end position="79"/>
    </location>
</feature>
<evidence type="ECO:0000256" key="2">
    <source>
        <dbReference type="SAM" id="Phobius"/>
    </source>
</evidence>
<keyword evidence="2" id="KW-0812">Transmembrane</keyword>
<comment type="caution">
    <text evidence="3">The sequence shown here is derived from an EMBL/GenBank/DDBJ whole genome shotgun (WGS) entry which is preliminary data.</text>
</comment>
<evidence type="ECO:0000256" key="1">
    <source>
        <dbReference type="SAM" id="MobiDB-lite"/>
    </source>
</evidence>
<dbReference type="GO" id="GO:0000011">
    <property type="term" value="P:vacuole inheritance"/>
    <property type="evidence" value="ECO:0007669"/>
    <property type="project" value="TreeGrafter"/>
</dbReference>
<feature type="transmembrane region" description="Helical" evidence="2">
    <location>
        <begin position="366"/>
        <end position="389"/>
    </location>
</feature>
<feature type="region of interest" description="Disordered" evidence="1">
    <location>
        <begin position="337"/>
        <end position="359"/>
    </location>
</feature>
<evidence type="ECO:0000313" key="4">
    <source>
        <dbReference type="Proteomes" id="UP000650833"/>
    </source>
</evidence>
<dbReference type="GO" id="GO:0000329">
    <property type="term" value="C:fungal-type vacuole membrane"/>
    <property type="evidence" value="ECO:0007669"/>
    <property type="project" value="TreeGrafter"/>
</dbReference>
<gene>
    <name evidence="3" type="ORF">INT46_006886</name>
</gene>
<dbReference type="EMBL" id="JAEPRC010001047">
    <property type="protein sequence ID" value="KAG2190141.1"/>
    <property type="molecule type" value="Genomic_DNA"/>
</dbReference>
<dbReference type="Pfam" id="PF12751">
    <property type="entry name" value="Vac7"/>
    <property type="match status" value="1"/>
</dbReference>
<keyword evidence="2" id="KW-0472">Membrane</keyword>
<evidence type="ECO:0000313" key="3">
    <source>
        <dbReference type="EMBL" id="KAG2190141.1"/>
    </source>
</evidence>
<feature type="non-terminal residue" evidence="3">
    <location>
        <position position="583"/>
    </location>
</feature>
<reference evidence="3" key="1">
    <citation type="submission" date="2020-12" db="EMBL/GenBank/DDBJ databases">
        <title>Metabolic potential, ecology and presence of endohyphal bacteria is reflected in genomic diversity of Mucoromycotina.</title>
        <authorList>
            <person name="Muszewska A."/>
            <person name="Okrasinska A."/>
            <person name="Steczkiewicz K."/>
            <person name="Drgas O."/>
            <person name="Orlowska M."/>
            <person name="Perlinska-Lenart U."/>
            <person name="Aleksandrzak-Piekarczyk T."/>
            <person name="Szatraj K."/>
            <person name="Zielenkiewicz U."/>
            <person name="Pilsyk S."/>
            <person name="Malc E."/>
            <person name="Mieczkowski P."/>
            <person name="Kruszewska J.S."/>
            <person name="Biernat P."/>
            <person name="Pawlowska J."/>
        </authorList>
    </citation>
    <scope>NUCLEOTIDE SEQUENCE</scope>
    <source>
        <strain evidence="3">CBS 226.32</strain>
    </source>
</reference>
<dbReference type="PANTHER" id="PTHR28258">
    <property type="entry name" value="VACUOLAR SEGREGATION PROTEIN 7"/>
    <property type="match status" value="1"/>
</dbReference>
<organism evidence="3 4">
    <name type="scientific">Mucor plumbeus</name>
    <dbReference type="NCBI Taxonomy" id="97098"/>
    <lineage>
        <taxon>Eukaryota</taxon>
        <taxon>Fungi</taxon>
        <taxon>Fungi incertae sedis</taxon>
        <taxon>Mucoromycota</taxon>
        <taxon>Mucoromycotina</taxon>
        <taxon>Mucoromycetes</taxon>
        <taxon>Mucorales</taxon>
        <taxon>Mucorineae</taxon>
        <taxon>Mucoraceae</taxon>
        <taxon>Mucor</taxon>
    </lineage>
</organism>
<accession>A0A8H7QEV8</accession>
<feature type="compositionally biased region" description="Low complexity" evidence="1">
    <location>
        <begin position="44"/>
        <end position="54"/>
    </location>
</feature>
<dbReference type="GO" id="GO:0070772">
    <property type="term" value="C:PAS complex"/>
    <property type="evidence" value="ECO:0007669"/>
    <property type="project" value="TreeGrafter"/>
</dbReference>
<feature type="region of interest" description="Disordered" evidence="1">
    <location>
        <begin position="105"/>
        <end position="159"/>
    </location>
</feature>
<proteinExistence type="predicted"/>
<name>A0A8H7QEV8_9FUNG</name>